<feature type="region of interest" description="Disordered" evidence="1">
    <location>
        <begin position="1"/>
        <end position="23"/>
    </location>
</feature>
<dbReference type="AlphaFoldDB" id="E0W363"/>
<sequence length="56" mass="6452">MLVKSDEDILNNENVNENDDLCQNNEKKTDEILNETQQGNNLRQISCKLSQSIMKV</sequence>
<reference evidence="2" key="1">
    <citation type="submission" date="2007-04" db="EMBL/GenBank/DDBJ databases">
        <title>Annotation of Pediculus humanus corporis strain USDA.</title>
        <authorList>
            <person name="Kirkness E."/>
            <person name="Hannick L."/>
            <person name="Hass B."/>
            <person name="Bruggner R."/>
            <person name="Lawson D."/>
            <person name="Bidwell S."/>
            <person name="Joardar V."/>
            <person name="Caler E."/>
            <person name="Walenz B."/>
            <person name="Inman J."/>
            <person name="Schobel S."/>
            <person name="Galinsky K."/>
            <person name="Amedeo P."/>
            <person name="Strausberg R."/>
        </authorList>
    </citation>
    <scope>NUCLEOTIDE SEQUENCE</scope>
    <source>
        <strain evidence="2">USDA</strain>
    </source>
</reference>
<dbReference type="GeneID" id="8236948"/>
<reference evidence="3" key="3">
    <citation type="submission" date="2020-05" db="UniProtKB">
        <authorList>
            <consortium name="EnsemblMetazoa"/>
        </authorList>
    </citation>
    <scope>IDENTIFICATION</scope>
    <source>
        <strain evidence="3">USDA</strain>
    </source>
</reference>
<dbReference type="RefSeq" id="XP_002432807.1">
    <property type="nucleotide sequence ID" value="XM_002432762.1"/>
</dbReference>
<evidence type="ECO:0000313" key="2">
    <source>
        <dbReference type="EMBL" id="EEB20069.1"/>
    </source>
</evidence>
<proteinExistence type="predicted"/>
<dbReference type="KEGG" id="phu:Phum_PHUM601590"/>
<dbReference type="Proteomes" id="UP000009046">
    <property type="component" value="Unassembled WGS sequence"/>
</dbReference>
<dbReference type="CTD" id="8236948"/>
<dbReference type="InParanoid" id="E0W363"/>
<protein>
    <submittedName>
        <fullName evidence="2 3">Uncharacterized protein</fullName>
    </submittedName>
</protein>
<gene>
    <name evidence="3" type="primary">8236948</name>
    <name evidence="2" type="ORF">Phum_PHUM601590</name>
</gene>
<evidence type="ECO:0000313" key="4">
    <source>
        <dbReference type="Proteomes" id="UP000009046"/>
    </source>
</evidence>
<evidence type="ECO:0000313" key="3">
    <source>
        <dbReference type="EnsemblMetazoa" id="PHUM601590-PA"/>
    </source>
</evidence>
<dbReference type="VEuPathDB" id="VectorBase:PHUM601590"/>
<evidence type="ECO:0000256" key="1">
    <source>
        <dbReference type="SAM" id="MobiDB-lite"/>
    </source>
</evidence>
<dbReference type="EMBL" id="AAZO01007334">
    <property type="status" value="NOT_ANNOTATED_CDS"/>
    <property type="molecule type" value="Genomic_DNA"/>
</dbReference>
<keyword evidence="4" id="KW-1185">Reference proteome</keyword>
<name>E0W363_PEDHC</name>
<dbReference type="EnsemblMetazoa" id="PHUM601590-RA">
    <property type="protein sequence ID" value="PHUM601590-PA"/>
    <property type="gene ID" value="PHUM601590"/>
</dbReference>
<organism>
    <name type="scientific">Pediculus humanus subsp. corporis</name>
    <name type="common">Body louse</name>
    <dbReference type="NCBI Taxonomy" id="121224"/>
    <lineage>
        <taxon>Eukaryota</taxon>
        <taxon>Metazoa</taxon>
        <taxon>Ecdysozoa</taxon>
        <taxon>Arthropoda</taxon>
        <taxon>Hexapoda</taxon>
        <taxon>Insecta</taxon>
        <taxon>Pterygota</taxon>
        <taxon>Neoptera</taxon>
        <taxon>Paraneoptera</taxon>
        <taxon>Psocodea</taxon>
        <taxon>Troctomorpha</taxon>
        <taxon>Phthiraptera</taxon>
        <taxon>Anoplura</taxon>
        <taxon>Pediculidae</taxon>
        <taxon>Pediculus</taxon>
    </lineage>
</organism>
<dbReference type="HOGENOM" id="CLU_3016642_0_0_1"/>
<accession>E0W363</accession>
<reference evidence="2" key="2">
    <citation type="submission" date="2007-04" db="EMBL/GenBank/DDBJ databases">
        <title>The genome of the human body louse.</title>
        <authorList>
            <consortium name="The Human Body Louse Genome Consortium"/>
            <person name="Kirkness E."/>
            <person name="Walenz B."/>
            <person name="Hass B."/>
            <person name="Bruggner R."/>
            <person name="Strausberg R."/>
        </authorList>
    </citation>
    <scope>NUCLEOTIDE SEQUENCE</scope>
    <source>
        <strain evidence="2">USDA</strain>
    </source>
</reference>
<dbReference type="EMBL" id="DS235882">
    <property type="protein sequence ID" value="EEB20069.1"/>
    <property type="molecule type" value="Genomic_DNA"/>
</dbReference>